<evidence type="ECO:0000313" key="1">
    <source>
        <dbReference type="EMBL" id="MEF2155345.1"/>
    </source>
</evidence>
<dbReference type="CDD" id="cd00865">
    <property type="entry name" value="PEBP_bact_arch"/>
    <property type="match status" value="1"/>
</dbReference>
<keyword evidence="1" id="KW-0649">Protein kinase inhibitor</keyword>
<dbReference type="Proteomes" id="UP001356170">
    <property type="component" value="Unassembled WGS sequence"/>
</dbReference>
<dbReference type="PANTHER" id="PTHR30289">
    <property type="entry name" value="UNCHARACTERIZED PROTEIN YBCL-RELATED"/>
    <property type="match status" value="1"/>
</dbReference>
<dbReference type="InterPro" id="IPR005247">
    <property type="entry name" value="YbhB_YbcL/LppC-like"/>
</dbReference>
<evidence type="ECO:0000313" key="2">
    <source>
        <dbReference type="Proteomes" id="UP001356170"/>
    </source>
</evidence>
<proteinExistence type="predicted"/>
<keyword evidence="2" id="KW-1185">Reference proteome</keyword>
<name>A0ABU7UZ17_9GAMM</name>
<reference evidence="1 2" key="1">
    <citation type="submission" date="2024-01" db="EMBL/GenBank/DDBJ databases">
        <title>Novel species of the genus Luteimonas isolated from rivers.</title>
        <authorList>
            <person name="Lu H."/>
        </authorList>
    </citation>
    <scope>NUCLEOTIDE SEQUENCE [LARGE SCALE GENOMIC DNA]</scope>
    <source>
        <strain evidence="1 2">FXH3W</strain>
    </source>
</reference>
<gene>
    <name evidence="1" type="ORF">V3390_03745</name>
</gene>
<protein>
    <submittedName>
        <fullName evidence="1">YbhB/YbcL family Raf kinase inhibitor-like protein</fullName>
    </submittedName>
</protein>
<comment type="caution">
    <text evidence="1">The sequence shown here is derived from an EMBL/GenBank/DDBJ whole genome shotgun (WGS) entry which is preliminary data.</text>
</comment>
<dbReference type="InterPro" id="IPR036610">
    <property type="entry name" value="PEBP-like_sf"/>
</dbReference>
<dbReference type="Gene3D" id="3.90.280.10">
    <property type="entry name" value="PEBP-like"/>
    <property type="match status" value="1"/>
</dbReference>
<dbReference type="NCBIfam" id="TIGR00481">
    <property type="entry name" value="YbhB/YbcL family Raf kinase inhibitor-like protein"/>
    <property type="match status" value="1"/>
</dbReference>
<sequence>MKLHSDSFEHRGVLPVRYAAGKPDADGYGFADNRNPHLSWTDVPAGTQSFVLWVVDTDVPTRPEMAGVPDIEIPLRQARTEFTHWIVVDIDAATREIVEAAHCNGVTAKGKAPSAVGPGNGKQGLNDYTGWFATDPDMAGDWHGYDGAFPPPNDQREHRYFFRLFALDVPSLNLPERYTADQALRAMRGHIVAEDAIYATYSLHPKLHKAL</sequence>
<dbReference type="GO" id="GO:0004860">
    <property type="term" value="F:protein kinase inhibitor activity"/>
    <property type="evidence" value="ECO:0007669"/>
    <property type="project" value="UniProtKB-KW"/>
</dbReference>
<dbReference type="EMBL" id="JAZHBO010000001">
    <property type="protein sequence ID" value="MEF2155345.1"/>
    <property type="molecule type" value="Genomic_DNA"/>
</dbReference>
<dbReference type="Pfam" id="PF01161">
    <property type="entry name" value="PBP"/>
    <property type="match status" value="1"/>
</dbReference>
<dbReference type="InterPro" id="IPR008914">
    <property type="entry name" value="PEBP"/>
</dbReference>
<dbReference type="PANTHER" id="PTHR30289:SF1">
    <property type="entry name" value="PEBP (PHOSPHATIDYLETHANOLAMINE-BINDING PROTEIN) FAMILY PROTEIN"/>
    <property type="match status" value="1"/>
</dbReference>
<dbReference type="RefSeq" id="WP_331703407.1">
    <property type="nucleotide sequence ID" value="NZ_JAZHBO010000001.1"/>
</dbReference>
<accession>A0ABU7UZ17</accession>
<organism evidence="1 2">
    <name type="scientific">Aquilutibacter rugosus</name>
    <dbReference type="NCBI Taxonomy" id="3115820"/>
    <lineage>
        <taxon>Bacteria</taxon>
        <taxon>Pseudomonadati</taxon>
        <taxon>Pseudomonadota</taxon>
        <taxon>Gammaproteobacteria</taxon>
        <taxon>Lysobacterales</taxon>
        <taxon>Lysobacteraceae</taxon>
        <taxon>Aquilutibacter</taxon>
    </lineage>
</organism>
<dbReference type="SUPFAM" id="SSF49777">
    <property type="entry name" value="PEBP-like"/>
    <property type="match status" value="1"/>
</dbReference>